<feature type="non-terminal residue" evidence="2">
    <location>
        <position position="174"/>
    </location>
</feature>
<dbReference type="EMBL" id="JASPKZ010007842">
    <property type="protein sequence ID" value="KAJ9581806.1"/>
    <property type="molecule type" value="Genomic_DNA"/>
</dbReference>
<protein>
    <submittedName>
        <fullName evidence="2">Uncharacterized protein</fullName>
    </submittedName>
</protein>
<evidence type="ECO:0000313" key="2">
    <source>
        <dbReference type="EMBL" id="KAJ9581806.1"/>
    </source>
</evidence>
<dbReference type="Proteomes" id="UP001233999">
    <property type="component" value="Unassembled WGS sequence"/>
</dbReference>
<reference evidence="2" key="1">
    <citation type="journal article" date="2023" name="IScience">
        <title>Live-bearing cockroach genome reveals convergent evolutionary mechanisms linked to viviparity in insects and beyond.</title>
        <authorList>
            <person name="Fouks B."/>
            <person name="Harrison M.C."/>
            <person name="Mikhailova A.A."/>
            <person name="Marchal E."/>
            <person name="English S."/>
            <person name="Carruthers M."/>
            <person name="Jennings E.C."/>
            <person name="Chiamaka E.L."/>
            <person name="Frigard R.A."/>
            <person name="Pippel M."/>
            <person name="Attardo G.M."/>
            <person name="Benoit J.B."/>
            <person name="Bornberg-Bauer E."/>
            <person name="Tobe S.S."/>
        </authorList>
    </citation>
    <scope>NUCLEOTIDE SEQUENCE</scope>
    <source>
        <strain evidence="2">Stay&amp;Tobe</strain>
    </source>
</reference>
<gene>
    <name evidence="2" type="ORF">L9F63_003875</name>
</gene>
<sequence>MMYKDRLFFFSQRPLFRIERVLLIKYSVRQCVLFYEACVVNFGPGKALTKSCRSRDESSSSTSNSSFIPCSLVPPLHLFNILIFLHCLNWLNEDDVIEHESGDEADHLSESEHNSDTEQEATMSDEDYEDDAPLSQFVSYKETTLLLNIMCEWLLNIYDFFIIFVGTELIHYTI</sequence>
<organism evidence="2 3">
    <name type="scientific">Diploptera punctata</name>
    <name type="common">Pacific beetle cockroach</name>
    <dbReference type="NCBI Taxonomy" id="6984"/>
    <lineage>
        <taxon>Eukaryota</taxon>
        <taxon>Metazoa</taxon>
        <taxon>Ecdysozoa</taxon>
        <taxon>Arthropoda</taxon>
        <taxon>Hexapoda</taxon>
        <taxon>Insecta</taxon>
        <taxon>Pterygota</taxon>
        <taxon>Neoptera</taxon>
        <taxon>Polyneoptera</taxon>
        <taxon>Dictyoptera</taxon>
        <taxon>Blattodea</taxon>
        <taxon>Blaberoidea</taxon>
        <taxon>Blaberidae</taxon>
        <taxon>Diplopterinae</taxon>
        <taxon>Diploptera</taxon>
    </lineage>
</organism>
<dbReference type="AlphaFoldDB" id="A0AAD7ZK16"/>
<evidence type="ECO:0000313" key="3">
    <source>
        <dbReference type="Proteomes" id="UP001233999"/>
    </source>
</evidence>
<reference evidence="2" key="2">
    <citation type="submission" date="2023-05" db="EMBL/GenBank/DDBJ databases">
        <authorList>
            <person name="Fouks B."/>
        </authorList>
    </citation>
    <scope>NUCLEOTIDE SEQUENCE</scope>
    <source>
        <strain evidence="2">Stay&amp;Tobe</strain>
        <tissue evidence="2">Testes</tissue>
    </source>
</reference>
<feature type="compositionally biased region" description="Basic and acidic residues" evidence="1">
    <location>
        <begin position="102"/>
        <end position="116"/>
    </location>
</feature>
<comment type="caution">
    <text evidence="2">The sequence shown here is derived from an EMBL/GenBank/DDBJ whole genome shotgun (WGS) entry which is preliminary data.</text>
</comment>
<proteinExistence type="predicted"/>
<keyword evidence="3" id="KW-1185">Reference proteome</keyword>
<evidence type="ECO:0000256" key="1">
    <source>
        <dbReference type="SAM" id="MobiDB-lite"/>
    </source>
</evidence>
<feature type="region of interest" description="Disordered" evidence="1">
    <location>
        <begin position="102"/>
        <end position="128"/>
    </location>
</feature>
<accession>A0AAD7ZK16</accession>
<name>A0AAD7ZK16_DIPPU</name>
<feature type="compositionally biased region" description="Acidic residues" evidence="1">
    <location>
        <begin position="117"/>
        <end position="128"/>
    </location>
</feature>